<dbReference type="GeneID" id="97434077"/>
<evidence type="ECO:0000259" key="1">
    <source>
        <dbReference type="Pfam" id="PF05685"/>
    </source>
</evidence>
<sequence length="196" mass="22183">MTVTETDRIEMADSDARSLDEMFDRLERFQVPEGYKVEVVRGAVFMSPQRDVHWYIIRRTVRALEDRFGMNVNVLSDVRIDFPGYMNGFCPDVVKVAQGAEKTPQGRWRCEDIEFVAEVISRDTAANDYGPKKTAYATAEVPVYLIADPYTGKCHLYTEPKDGVYHVESAIDFGLPVDLTGTVVDLALATDEFPRD</sequence>
<feature type="domain" description="Putative restriction endonuclease" evidence="1">
    <location>
        <begin position="21"/>
        <end position="179"/>
    </location>
</feature>
<dbReference type="EMBL" id="LLZJ01000392">
    <property type="protein sequence ID" value="KUL46640.1"/>
    <property type="molecule type" value="Genomic_DNA"/>
</dbReference>
<dbReference type="AlphaFoldDB" id="A0A0X3VPQ3"/>
<name>A0A0X3VPQ3_STRVO</name>
<dbReference type="PANTHER" id="PTHR35400">
    <property type="entry name" value="SLR1083 PROTEIN"/>
    <property type="match status" value="1"/>
</dbReference>
<gene>
    <name evidence="2" type="ORF">ADL28_34635</name>
</gene>
<dbReference type="RefSeq" id="WP_059147738.1">
    <property type="nucleotide sequence ID" value="NZ_LLZJ01000392.1"/>
</dbReference>
<dbReference type="CDD" id="cd06260">
    <property type="entry name" value="DUF820-like"/>
    <property type="match status" value="1"/>
</dbReference>
<proteinExistence type="predicted"/>
<protein>
    <recommendedName>
        <fullName evidence="1">Putative restriction endonuclease domain-containing protein</fullName>
    </recommendedName>
</protein>
<dbReference type="InterPro" id="IPR012296">
    <property type="entry name" value="Nuclease_put_TT1808"/>
</dbReference>
<dbReference type="OrthoDB" id="4316356at2"/>
<organism evidence="2 3">
    <name type="scientific">Streptomyces violaceusniger</name>
    <dbReference type="NCBI Taxonomy" id="68280"/>
    <lineage>
        <taxon>Bacteria</taxon>
        <taxon>Bacillati</taxon>
        <taxon>Actinomycetota</taxon>
        <taxon>Actinomycetes</taxon>
        <taxon>Kitasatosporales</taxon>
        <taxon>Streptomycetaceae</taxon>
        <taxon>Streptomyces</taxon>
        <taxon>Streptomyces violaceusniger group</taxon>
    </lineage>
</organism>
<accession>A0A0X3VPQ3</accession>
<reference evidence="3" key="1">
    <citation type="submission" date="2015-10" db="EMBL/GenBank/DDBJ databases">
        <authorList>
            <person name="Ju K.-S."/>
            <person name="Doroghazi J.R."/>
            <person name="Metcalf W.W."/>
        </authorList>
    </citation>
    <scope>NUCLEOTIDE SEQUENCE [LARGE SCALE GENOMIC DNA]</scope>
    <source>
        <strain evidence="3">NRRL F-8817</strain>
    </source>
</reference>
<dbReference type="InterPro" id="IPR011335">
    <property type="entry name" value="Restrct_endonuc-II-like"/>
</dbReference>
<dbReference type="Pfam" id="PF05685">
    <property type="entry name" value="Uma2"/>
    <property type="match status" value="1"/>
</dbReference>
<dbReference type="InterPro" id="IPR008538">
    <property type="entry name" value="Uma2"/>
</dbReference>
<comment type="caution">
    <text evidence="2">The sequence shown here is derived from an EMBL/GenBank/DDBJ whole genome shotgun (WGS) entry which is preliminary data.</text>
</comment>
<dbReference type="Proteomes" id="UP000053413">
    <property type="component" value="Unassembled WGS sequence"/>
</dbReference>
<dbReference type="PANTHER" id="PTHR35400:SF3">
    <property type="entry name" value="SLL1072 PROTEIN"/>
    <property type="match status" value="1"/>
</dbReference>
<dbReference type="Gene3D" id="3.90.1570.10">
    <property type="entry name" value="tt1808, chain A"/>
    <property type="match status" value="1"/>
</dbReference>
<evidence type="ECO:0000313" key="3">
    <source>
        <dbReference type="Proteomes" id="UP000053413"/>
    </source>
</evidence>
<dbReference type="SUPFAM" id="SSF52980">
    <property type="entry name" value="Restriction endonuclease-like"/>
    <property type="match status" value="1"/>
</dbReference>
<evidence type="ECO:0000313" key="2">
    <source>
        <dbReference type="EMBL" id="KUL46640.1"/>
    </source>
</evidence>